<feature type="transmembrane region" description="Helical" evidence="5">
    <location>
        <begin position="55"/>
        <end position="73"/>
    </location>
</feature>
<evidence type="ECO:0000313" key="6">
    <source>
        <dbReference type="EMBL" id="PXV77797.1"/>
    </source>
</evidence>
<dbReference type="InterPro" id="IPR011701">
    <property type="entry name" value="MFS"/>
</dbReference>
<evidence type="ECO:0000256" key="1">
    <source>
        <dbReference type="ARBA" id="ARBA00022692"/>
    </source>
</evidence>
<reference evidence="6 7" key="1">
    <citation type="submission" date="2018-04" db="EMBL/GenBank/DDBJ databases">
        <title>Active sludge and wastewater microbial communities from Klosterneuburg, Austria.</title>
        <authorList>
            <person name="Wagner M."/>
        </authorList>
    </citation>
    <scope>NUCLEOTIDE SEQUENCE [LARGE SCALE GENOMIC DNA]</scope>
    <source>
        <strain evidence="6 7">Nm 57</strain>
    </source>
</reference>
<accession>A0ABX5M883</accession>
<dbReference type="Gene3D" id="1.20.1250.20">
    <property type="entry name" value="MFS general substrate transporter like domains"/>
    <property type="match status" value="2"/>
</dbReference>
<evidence type="ECO:0000256" key="3">
    <source>
        <dbReference type="ARBA" id="ARBA00023136"/>
    </source>
</evidence>
<feature type="transmembrane region" description="Helical" evidence="5">
    <location>
        <begin position="180"/>
        <end position="201"/>
    </location>
</feature>
<dbReference type="PANTHER" id="PTHR23523">
    <property type="match status" value="1"/>
</dbReference>
<evidence type="ECO:0000256" key="2">
    <source>
        <dbReference type="ARBA" id="ARBA00022989"/>
    </source>
</evidence>
<feature type="compositionally biased region" description="Polar residues" evidence="4">
    <location>
        <begin position="11"/>
        <end position="22"/>
    </location>
</feature>
<dbReference type="Pfam" id="PF07690">
    <property type="entry name" value="MFS_1"/>
    <property type="match status" value="1"/>
</dbReference>
<dbReference type="InterPro" id="IPR052524">
    <property type="entry name" value="MFS_Cyanate_Porter"/>
</dbReference>
<feature type="transmembrane region" description="Helical" evidence="5">
    <location>
        <begin position="93"/>
        <end position="111"/>
    </location>
</feature>
<keyword evidence="2 5" id="KW-1133">Transmembrane helix</keyword>
<feature type="transmembrane region" description="Helical" evidence="5">
    <location>
        <begin position="123"/>
        <end position="140"/>
    </location>
</feature>
<feature type="transmembrane region" description="Helical" evidence="5">
    <location>
        <begin position="406"/>
        <end position="426"/>
    </location>
</feature>
<gene>
    <name evidence="6" type="ORF">C8R14_12634</name>
</gene>
<dbReference type="EMBL" id="QICQ01000026">
    <property type="protein sequence ID" value="PXV77797.1"/>
    <property type="molecule type" value="Genomic_DNA"/>
</dbReference>
<feature type="transmembrane region" description="Helical" evidence="5">
    <location>
        <begin position="288"/>
        <end position="307"/>
    </location>
</feature>
<feature type="transmembrane region" description="Helical" evidence="5">
    <location>
        <begin position="253"/>
        <end position="276"/>
    </location>
</feature>
<evidence type="ECO:0000313" key="7">
    <source>
        <dbReference type="Proteomes" id="UP000247780"/>
    </source>
</evidence>
<feature type="region of interest" description="Disordered" evidence="4">
    <location>
        <begin position="1"/>
        <end position="22"/>
    </location>
</feature>
<feature type="transmembrane region" description="Helical" evidence="5">
    <location>
        <begin position="146"/>
        <end position="168"/>
    </location>
</feature>
<keyword evidence="7" id="KW-1185">Reference proteome</keyword>
<feature type="transmembrane region" description="Helical" evidence="5">
    <location>
        <begin position="319"/>
        <end position="340"/>
    </location>
</feature>
<feature type="transmembrane region" description="Helical" evidence="5">
    <location>
        <begin position="346"/>
        <end position="367"/>
    </location>
</feature>
<dbReference type="CDD" id="cd17339">
    <property type="entry name" value="MFS_NIMT_CynX_like"/>
    <property type="match status" value="1"/>
</dbReference>
<name>A0ABX5M883_9PROT</name>
<protein>
    <submittedName>
        <fullName evidence="6">CP family cyanate transporter-like MFS transporter</fullName>
    </submittedName>
</protein>
<proteinExistence type="predicted"/>
<organism evidence="6 7">
    <name type="scientific">Nitrosomonas eutropha</name>
    <dbReference type="NCBI Taxonomy" id="916"/>
    <lineage>
        <taxon>Bacteria</taxon>
        <taxon>Pseudomonadati</taxon>
        <taxon>Pseudomonadota</taxon>
        <taxon>Betaproteobacteria</taxon>
        <taxon>Nitrosomonadales</taxon>
        <taxon>Nitrosomonadaceae</taxon>
        <taxon>Nitrosomonas</taxon>
    </lineage>
</organism>
<feature type="compositionally biased region" description="Basic residues" evidence="4">
    <location>
        <begin position="1"/>
        <end position="10"/>
    </location>
</feature>
<dbReference type="SUPFAM" id="SSF103473">
    <property type="entry name" value="MFS general substrate transporter"/>
    <property type="match status" value="1"/>
</dbReference>
<keyword evidence="3 5" id="KW-0472">Membrane</keyword>
<keyword evidence="1 5" id="KW-0812">Transmembrane</keyword>
<feature type="transmembrane region" description="Helical" evidence="5">
    <location>
        <begin position="379"/>
        <end position="400"/>
    </location>
</feature>
<feature type="transmembrane region" description="Helical" evidence="5">
    <location>
        <begin position="213"/>
        <end position="233"/>
    </location>
</feature>
<dbReference type="PANTHER" id="PTHR23523:SF2">
    <property type="entry name" value="2-NITROIMIDAZOLE TRANSPORTER"/>
    <property type="match status" value="1"/>
</dbReference>
<dbReference type="Proteomes" id="UP000247780">
    <property type="component" value="Unassembled WGS sequence"/>
</dbReference>
<comment type="caution">
    <text evidence="6">The sequence shown here is derived from an EMBL/GenBank/DDBJ whole genome shotgun (WGS) entry which is preliminary data.</text>
</comment>
<dbReference type="InterPro" id="IPR036259">
    <property type="entry name" value="MFS_trans_sf"/>
</dbReference>
<evidence type="ECO:0000256" key="4">
    <source>
        <dbReference type="SAM" id="MobiDB-lite"/>
    </source>
</evidence>
<sequence>MPIKCKRRSRSTGQSEPGITRDATAQDSLHPEIFTVSDQPVSSHASLLYEVMGRLMLGFGLILIAFNLRPLFASLSVLLPDMLQQQVLTSAQAGYLTTLPVLCLGIFAPLAPWLSQRIGNKRTLLVVMVLLTAGTAMRGWGNILPLFLGSAMAGMAIAIGNVLLPAMVKKEFPQSPALMTGSYTMALCAGAAVAAAGTLPLTQSLETTWATGLALWALPAGIVMLLWLPYAVVPDSAPQNRQLQTVSLWRDSLAWQVTFFMGLQSALGYSIFGWIVPILHDRGLDGVQAGWILSISIVVQLIACFVLPSLAVRCKNQSLINAAMALTAAIGFLGMLFGPIELVWEFGILQGIGQGGLFALALTIIVLRSPDAHIATHLSSMAQSVGYTLAALGPLLIGMLHSLTGGYAASGWLFTALCLGAAISGWGAGRTRLVQACYTSKVRH</sequence>
<evidence type="ECO:0000256" key="5">
    <source>
        <dbReference type="SAM" id="Phobius"/>
    </source>
</evidence>